<gene>
    <name evidence="5" type="ORF">C2857_001059</name>
</gene>
<evidence type="ECO:0000256" key="2">
    <source>
        <dbReference type="SAM" id="MobiDB-lite"/>
    </source>
</evidence>
<evidence type="ECO:0000256" key="1">
    <source>
        <dbReference type="ARBA" id="ARBA00022801"/>
    </source>
</evidence>
<dbReference type="GO" id="GO:0008448">
    <property type="term" value="F:N-acetylglucosamine-6-phosphate deacetylase activity"/>
    <property type="evidence" value="ECO:0007669"/>
    <property type="project" value="TreeGrafter"/>
</dbReference>
<keyword evidence="1" id="KW-0378">Hydrolase</keyword>
<organism evidence="5 6">
    <name type="scientific">Epichloe festucae (strain Fl1)</name>
    <dbReference type="NCBI Taxonomy" id="877507"/>
    <lineage>
        <taxon>Eukaryota</taxon>
        <taxon>Fungi</taxon>
        <taxon>Dikarya</taxon>
        <taxon>Ascomycota</taxon>
        <taxon>Pezizomycotina</taxon>
        <taxon>Sordariomycetes</taxon>
        <taxon>Hypocreomycetidae</taxon>
        <taxon>Hypocreales</taxon>
        <taxon>Clavicipitaceae</taxon>
        <taxon>Epichloe</taxon>
    </lineage>
</organism>
<dbReference type="InterPro" id="IPR032466">
    <property type="entry name" value="Metal_Hydrolase"/>
</dbReference>
<keyword evidence="3" id="KW-1133">Transmembrane helix</keyword>
<dbReference type="InterPro" id="IPR011059">
    <property type="entry name" value="Metal-dep_hydrolase_composite"/>
</dbReference>
<evidence type="ECO:0000259" key="4">
    <source>
        <dbReference type="Pfam" id="PF01979"/>
    </source>
</evidence>
<dbReference type="AlphaFoldDB" id="A0A7S9KN59"/>
<evidence type="ECO:0000313" key="6">
    <source>
        <dbReference type="Proteomes" id="UP000594364"/>
    </source>
</evidence>
<sequence>MDEKSRLPPYRPPHLSMNEPHPPGANLGRFRGRRNIRRSRGVKFFALACLLLIVLAQWKQIWRSDRLAARLSIEKLNNDLGVCKRLRHKPRDPIGLGRDKNARYVEGARPTLIKNATIWVGEPVKGTSHADARAGKGWEWTQGDVYLEHGLIKKVERVVSPKTLPKNTIVFNAEGRLLTAGIIDMHSHAGVDSLPNLRGSGDVNEASDNITPFVRSIDGLDVFDPQIQVIKSGGVTTSLILPGSSNNIAGEAYLIKHAVGKKDGRQEFSANDMLADPEQHWRYMKMACGENPKGNFGAKSNGRYSSRLGESYAFRHAFEQAQSLIQKQDDWCSKAEAVGVDNMDGYLPQELQWETLGAAMRGQVHINIHCYTATDLEAMVDHSNEFKFAVRAFHHAHQAFLVPEILKRTWGGRAPASAIFADCMYYKTESYIGSEYAGKLLYEEGLTPVYVSDNPVLNAQHVVFEAAKGYHYGLPYHAALASVTTAPAEELGMGNRLGKVKPGYDADVVIWDSDPLSVGATPVQVWIDGTAQFVAPVYHDKPIEKPIGPDAAAINEVVAESTPVTDALFKGITKVLLSGDAVKEIDGNNVNVVISKGRISCIGTCKSEFETATANGVRTIEVKDGYLTHSFTGVAGTIGLNAIDAEETTDNGDNAEHFTRAIDGLMLDSKKLHAGARYGVTRAITAPKFNGQGSHHGTSVGFVTTAQTSIEEGAIFAPDAAVHYTLSVSVRQGSKSYTEAFGALRKQLLNAIKADKEEPEPHTEAAYLKKVVSGDLVLALTIDSADGIASALRIKSDVEKALKTSKIKMAIIGGAESHLVAHELAAASVGVILTPLQPMPTSWDSRRALSGAPLTNGTAADWLVTAGVTVGIGLPEDWVVRDLGFEAGTAYRNGDGRFTEKSALDMVSNNIYKILGVDVPEEESKDHFIVSEGSPLSIGSRIKAVGSGRGTVSLYV</sequence>
<reference evidence="5 6" key="1">
    <citation type="journal article" date="2018" name="PLoS Genet.">
        <title>Repeat elements organise 3D genome structure and mediate transcription in the filamentous fungus Epichloe festucae.</title>
        <authorList>
            <person name="Winter D.J."/>
            <person name="Ganley A.R.D."/>
            <person name="Young C.A."/>
            <person name="Liachko I."/>
            <person name="Schardl C.L."/>
            <person name="Dupont P.Y."/>
            <person name="Berry D."/>
            <person name="Ram A."/>
            <person name="Scott B."/>
            <person name="Cox M.P."/>
        </authorList>
    </citation>
    <scope>NUCLEOTIDE SEQUENCE [LARGE SCALE GENOMIC DNA]</scope>
    <source>
        <strain evidence="5 6">Fl1</strain>
    </source>
</reference>
<dbReference type="PANTHER" id="PTHR11113:SF14">
    <property type="entry name" value="N-ACETYLGLUCOSAMINE-6-PHOSPHATE DEACETYLASE"/>
    <property type="match status" value="1"/>
</dbReference>
<name>A0A7S9KN59_EPIFF</name>
<keyword evidence="6" id="KW-1185">Reference proteome</keyword>
<keyword evidence="3" id="KW-0472">Membrane</keyword>
<feature type="transmembrane region" description="Helical" evidence="3">
    <location>
        <begin position="41"/>
        <end position="58"/>
    </location>
</feature>
<dbReference type="EMBL" id="CP031386">
    <property type="protein sequence ID" value="QPG95523.1"/>
    <property type="molecule type" value="Genomic_DNA"/>
</dbReference>
<feature type="region of interest" description="Disordered" evidence="2">
    <location>
        <begin position="1"/>
        <end position="30"/>
    </location>
</feature>
<dbReference type="PANTHER" id="PTHR11113">
    <property type="entry name" value="N-ACETYLGLUCOSAMINE-6-PHOSPHATE DEACETYLASE"/>
    <property type="match status" value="1"/>
</dbReference>
<dbReference type="InterPro" id="IPR006680">
    <property type="entry name" value="Amidohydro-rel"/>
</dbReference>
<proteinExistence type="predicted"/>
<accession>A0A7S9KN59</accession>
<evidence type="ECO:0000313" key="5">
    <source>
        <dbReference type="EMBL" id="QPG95523.1"/>
    </source>
</evidence>
<protein>
    <recommendedName>
        <fullName evidence="4">Amidohydrolase-related domain-containing protein</fullName>
    </recommendedName>
</protein>
<dbReference type="Gene3D" id="3.20.20.140">
    <property type="entry name" value="Metal-dependent hydrolases"/>
    <property type="match status" value="2"/>
</dbReference>
<dbReference type="SUPFAM" id="SSF51556">
    <property type="entry name" value="Metallo-dependent hydrolases"/>
    <property type="match status" value="1"/>
</dbReference>
<evidence type="ECO:0000256" key="3">
    <source>
        <dbReference type="SAM" id="Phobius"/>
    </source>
</evidence>
<feature type="domain" description="Amidohydrolase-related" evidence="4">
    <location>
        <begin position="416"/>
        <end position="529"/>
    </location>
</feature>
<dbReference type="Proteomes" id="UP000594364">
    <property type="component" value="Chromosome 2"/>
</dbReference>
<dbReference type="OrthoDB" id="10258955at2759"/>
<dbReference type="Pfam" id="PF01979">
    <property type="entry name" value="Amidohydro_1"/>
    <property type="match status" value="1"/>
</dbReference>
<dbReference type="GO" id="GO:0006046">
    <property type="term" value="P:N-acetylglucosamine catabolic process"/>
    <property type="evidence" value="ECO:0007669"/>
    <property type="project" value="TreeGrafter"/>
</dbReference>
<dbReference type="SUPFAM" id="SSF51338">
    <property type="entry name" value="Composite domain of metallo-dependent hydrolases"/>
    <property type="match status" value="1"/>
</dbReference>
<keyword evidence="3" id="KW-0812">Transmembrane</keyword>